<dbReference type="AlphaFoldDB" id="A0A0F4YSM3"/>
<sequence length="590" mass="63535">MALDDKDYPRVLHLEDLPHGYYRSVKFIASIAGVCLMAISLYLGFVLPANTLSIINEDIGPDPNYVLISTAYTLVSGVGLLLVGRLGDVLGRRYFLIGGQTIGFVGALVCGRAQNIPTLIGGSVLTGLAAANQLTFTFVVSELVPNKYRPIVNSGLFVAVLPFAAFGPLIAELFVKNTAQRWRWNYYLNVISCGLSALLFLFFYFPPGYSQLQRNVSRWEQVKKMDYVGFVLYSGGLVLVMLGLLWGGNSYPWDSSHVIATLVVGFVSLVAFVLYEVFAHPEQPLLPTKILKNKNYLAVSVASCVGTMIYFSMNVLWPQEIAVLYPSDAVEAGWLAVSLAYPYGLYTCTDDVVHRRLWRRPRRDPVWRVDEAARACAMAVVWRDRVHDGVHGRDGIGQPAPAVFTFLGGLGVGCQEMVSIIMSALVCDPQDIGLASGLLGSLKQVSGTIATAIYVSILQGRIKQELAPTVTAAALNAGLPESDMPALLKAVTAGASTALESVPHMTAQIAAAVGDALQTAYSRSFQTVYLAGIAFGGVATIAAFLTRSIDDRMTSEVARKLRHIDSDGSLAGVESNAAAAAAAKQEKETC</sequence>
<evidence type="ECO:0000256" key="2">
    <source>
        <dbReference type="ARBA" id="ARBA00022448"/>
    </source>
</evidence>
<dbReference type="InterPro" id="IPR036259">
    <property type="entry name" value="MFS_trans_sf"/>
</dbReference>
<feature type="transmembrane region" description="Helical" evidence="6">
    <location>
        <begin position="156"/>
        <end position="174"/>
    </location>
</feature>
<feature type="transmembrane region" description="Helical" evidence="6">
    <location>
        <begin position="27"/>
        <end position="45"/>
    </location>
</feature>
<dbReference type="GeneID" id="25317082"/>
<dbReference type="PANTHER" id="PTHR23501:SF109">
    <property type="entry name" value="MAJOR FACILITATOR SUPERFAMILY (MFS) PROFILE DOMAIN-CONTAINING PROTEIN-RELATED"/>
    <property type="match status" value="1"/>
</dbReference>
<evidence type="ECO:0000259" key="7">
    <source>
        <dbReference type="PROSITE" id="PS50850"/>
    </source>
</evidence>
<keyword evidence="5 6" id="KW-0472">Membrane</keyword>
<dbReference type="InterPro" id="IPR053791">
    <property type="entry name" value="MFS_Tri12-like"/>
</dbReference>
<dbReference type="Proteomes" id="UP000053958">
    <property type="component" value="Unassembled WGS sequence"/>
</dbReference>
<feature type="transmembrane region" description="Helical" evidence="6">
    <location>
        <begin position="95"/>
        <end position="114"/>
    </location>
</feature>
<keyword evidence="4 6" id="KW-1133">Transmembrane helix</keyword>
<comment type="subcellular location">
    <subcellularLocation>
        <location evidence="1">Membrane</location>
        <topology evidence="1">Multi-pass membrane protein</topology>
    </subcellularLocation>
</comment>
<keyword evidence="9" id="KW-1185">Reference proteome</keyword>
<evidence type="ECO:0000256" key="4">
    <source>
        <dbReference type="ARBA" id="ARBA00022989"/>
    </source>
</evidence>
<dbReference type="GO" id="GO:0022857">
    <property type="term" value="F:transmembrane transporter activity"/>
    <property type="evidence" value="ECO:0007669"/>
    <property type="project" value="InterPro"/>
</dbReference>
<evidence type="ECO:0000256" key="5">
    <source>
        <dbReference type="ARBA" id="ARBA00023136"/>
    </source>
</evidence>
<keyword evidence="3 6" id="KW-0812">Transmembrane</keyword>
<dbReference type="OrthoDB" id="4220942at2759"/>
<feature type="transmembrane region" description="Helical" evidence="6">
    <location>
        <begin position="527"/>
        <end position="545"/>
    </location>
</feature>
<feature type="transmembrane region" description="Helical" evidence="6">
    <location>
        <begin position="186"/>
        <end position="206"/>
    </location>
</feature>
<gene>
    <name evidence="8" type="ORF">T310_4735</name>
</gene>
<name>A0A0F4YSM3_RASE3</name>
<protein>
    <submittedName>
        <fullName evidence="8">Siderophore iron transporter</fullName>
    </submittedName>
</protein>
<dbReference type="SUPFAM" id="SSF103473">
    <property type="entry name" value="MFS general substrate transporter"/>
    <property type="match status" value="1"/>
</dbReference>
<comment type="caution">
    <text evidence="8">The sequence shown here is derived from an EMBL/GenBank/DDBJ whole genome shotgun (WGS) entry which is preliminary data.</text>
</comment>
<dbReference type="PANTHER" id="PTHR23501">
    <property type="entry name" value="MAJOR FACILITATOR SUPERFAMILY"/>
    <property type="match status" value="1"/>
</dbReference>
<dbReference type="Pfam" id="PF06609">
    <property type="entry name" value="TRI12"/>
    <property type="match status" value="1"/>
</dbReference>
<dbReference type="EMBL" id="LASV01000193">
    <property type="protein sequence ID" value="KKA21229.1"/>
    <property type="molecule type" value="Genomic_DNA"/>
</dbReference>
<feature type="transmembrane region" description="Helical" evidence="6">
    <location>
        <begin position="65"/>
        <end position="83"/>
    </location>
</feature>
<keyword evidence="2" id="KW-0813">Transport</keyword>
<dbReference type="RefSeq" id="XP_013327841.1">
    <property type="nucleotide sequence ID" value="XM_013472387.1"/>
</dbReference>
<organism evidence="8 9">
    <name type="scientific">Rasamsonia emersonii (strain ATCC 16479 / CBS 393.64 / IMI 116815)</name>
    <dbReference type="NCBI Taxonomy" id="1408163"/>
    <lineage>
        <taxon>Eukaryota</taxon>
        <taxon>Fungi</taxon>
        <taxon>Dikarya</taxon>
        <taxon>Ascomycota</taxon>
        <taxon>Pezizomycotina</taxon>
        <taxon>Eurotiomycetes</taxon>
        <taxon>Eurotiomycetidae</taxon>
        <taxon>Eurotiales</taxon>
        <taxon>Trichocomaceae</taxon>
        <taxon>Rasamsonia</taxon>
    </lineage>
</organism>
<feature type="transmembrane region" description="Helical" evidence="6">
    <location>
        <begin position="296"/>
        <end position="317"/>
    </location>
</feature>
<dbReference type="GO" id="GO:0005886">
    <property type="term" value="C:plasma membrane"/>
    <property type="evidence" value="ECO:0007669"/>
    <property type="project" value="TreeGrafter"/>
</dbReference>
<feature type="transmembrane region" description="Helical" evidence="6">
    <location>
        <begin position="227"/>
        <end position="246"/>
    </location>
</feature>
<evidence type="ECO:0000256" key="6">
    <source>
        <dbReference type="SAM" id="Phobius"/>
    </source>
</evidence>
<dbReference type="CDD" id="cd06179">
    <property type="entry name" value="MFS_TRI12_like"/>
    <property type="match status" value="1"/>
</dbReference>
<accession>A0A0F4YSM3</accession>
<dbReference type="InterPro" id="IPR010573">
    <property type="entry name" value="MFS_Str1/Tri12-like"/>
</dbReference>
<evidence type="ECO:0000313" key="8">
    <source>
        <dbReference type="EMBL" id="KKA21229.1"/>
    </source>
</evidence>
<proteinExistence type="predicted"/>
<evidence type="ECO:0000313" key="9">
    <source>
        <dbReference type="Proteomes" id="UP000053958"/>
    </source>
</evidence>
<dbReference type="InterPro" id="IPR020846">
    <property type="entry name" value="MFS_dom"/>
</dbReference>
<evidence type="ECO:0000256" key="1">
    <source>
        <dbReference type="ARBA" id="ARBA00004141"/>
    </source>
</evidence>
<dbReference type="PROSITE" id="PS50850">
    <property type="entry name" value="MFS"/>
    <property type="match status" value="1"/>
</dbReference>
<feature type="transmembrane region" description="Helical" evidence="6">
    <location>
        <begin position="120"/>
        <end position="144"/>
    </location>
</feature>
<feature type="domain" description="Major facilitator superfamily (MFS) profile" evidence="7">
    <location>
        <begin position="28"/>
        <end position="554"/>
    </location>
</feature>
<feature type="transmembrane region" description="Helical" evidence="6">
    <location>
        <begin position="258"/>
        <end position="275"/>
    </location>
</feature>
<reference evidence="8 9" key="1">
    <citation type="submission" date="2015-04" db="EMBL/GenBank/DDBJ databases">
        <authorList>
            <person name="Heijne W.H."/>
            <person name="Fedorova N.D."/>
            <person name="Nierman W.C."/>
            <person name="Vollebregt A.W."/>
            <person name="Zhao Z."/>
            <person name="Wu L."/>
            <person name="Kumar M."/>
            <person name="Stam H."/>
            <person name="van den Berg M.A."/>
            <person name="Pel H.J."/>
        </authorList>
    </citation>
    <scope>NUCLEOTIDE SEQUENCE [LARGE SCALE GENOMIC DNA]</scope>
    <source>
        <strain evidence="8 9">CBS 393.64</strain>
    </source>
</reference>
<dbReference type="Gene3D" id="1.20.1250.20">
    <property type="entry name" value="MFS general substrate transporter like domains"/>
    <property type="match status" value="1"/>
</dbReference>
<evidence type="ECO:0000256" key="3">
    <source>
        <dbReference type="ARBA" id="ARBA00022692"/>
    </source>
</evidence>